<keyword evidence="2" id="KW-0238">DNA-binding</keyword>
<dbReference type="InterPro" id="IPR036388">
    <property type="entry name" value="WH-like_DNA-bd_sf"/>
</dbReference>
<dbReference type="GO" id="GO:0003677">
    <property type="term" value="F:DNA binding"/>
    <property type="evidence" value="ECO:0007669"/>
    <property type="project" value="UniProtKB-KW"/>
</dbReference>
<dbReference type="GeneID" id="66531570"/>
<dbReference type="AlphaFoldDB" id="A0AAP9EBX3"/>
<dbReference type="Proteomes" id="UP000321298">
    <property type="component" value="Chromosome"/>
</dbReference>
<dbReference type="InterPro" id="IPR039422">
    <property type="entry name" value="MarR/SlyA-like"/>
</dbReference>
<dbReference type="PANTHER" id="PTHR33164">
    <property type="entry name" value="TRANSCRIPTIONAL REGULATOR, MARR FAMILY"/>
    <property type="match status" value="1"/>
</dbReference>
<dbReference type="Gene3D" id="1.10.10.10">
    <property type="entry name" value="Winged helix-like DNA-binding domain superfamily/Winged helix DNA-binding domain"/>
    <property type="match status" value="1"/>
</dbReference>
<dbReference type="InterPro" id="IPR023187">
    <property type="entry name" value="Tscrpt_reg_MarR-type_CS"/>
</dbReference>
<evidence type="ECO:0000313" key="6">
    <source>
        <dbReference type="Proteomes" id="UP000321298"/>
    </source>
</evidence>
<dbReference type="InterPro" id="IPR036390">
    <property type="entry name" value="WH_DNA-bd_sf"/>
</dbReference>
<dbReference type="PROSITE" id="PS50995">
    <property type="entry name" value="HTH_MARR_2"/>
    <property type="match status" value="1"/>
</dbReference>
<dbReference type="PANTHER" id="PTHR33164:SF43">
    <property type="entry name" value="HTH-TYPE TRANSCRIPTIONAL REPRESSOR YETL"/>
    <property type="match status" value="1"/>
</dbReference>
<dbReference type="PROSITE" id="PS01117">
    <property type="entry name" value="HTH_MARR_1"/>
    <property type="match status" value="1"/>
</dbReference>
<dbReference type="GO" id="GO:0003700">
    <property type="term" value="F:DNA-binding transcription factor activity"/>
    <property type="evidence" value="ECO:0007669"/>
    <property type="project" value="InterPro"/>
</dbReference>
<gene>
    <name evidence="5" type="ORF">FGL83_05125</name>
</gene>
<proteinExistence type="predicted"/>
<dbReference type="SMART" id="SM00347">
    <property type="entry name" value="HTH_MARR"/>
    <property type="match status" value="1"/>
</dbReference>
<reference evidence="5 6" key="1">
    <citation type="submission" date="2019-06" db="EMBL/GenBank/DDBJ databases">
        <title>Genome analyses of bacteria isolated from kimchi.</title>
        <authorList>
            <person name="Lee S."/>
            <person name="Ahn S."/>
            <person name="Roh S."/>
        </authorList>
    </citation>
    <scope>NUCLEOTIDE SEQUENCE [LARGE SCALE GENOMIC DNA]</scope>
    <source>
        <strain evidence="5 6">CBA3625</strain>
    </source>
</reference>
<sequence length="155" mass="17867">MPEYTMLADFIRVYMSSLKHMETMLSQPMREYGLSFEQWLIMAAIARSETPLTLTEIAAERDVTKGAVGRQLKPMLALDFVIQTPDEKDRRRILLSLTPEGQRVEAEITKRVRARGKAWIDAFGLEESRDLLKDIHRFDELIMKPALNGKNIEKS</sequence>
<dbReference type="GO" id="GO:0006950">
    <property type="term" value="P:response to stress"/>
    <property type="evidence" value="ECO:0007669"/>
    <property type="project" value="TreeGrafter"/>
</dbReference>
<feature type="domain" description="HTH marR-type" evidence="4">
    <location>
        <begin position="7"/>
        <end position="140"/>
    </location>
</feature>
<evidence type="ECO:0000259" key="4">
    <source>
        <dbReference type="PROSITE" id="PS50995"/>
    </source>
</evidence>
<dbReference type="EMBL" id="CP042387">
    <property type="protein sequence ID" value="QEA44080.1"/>
    <property type="molecule type" value="Genomic_DNA"/>
</dbReference>
<evidence type="ECO:0000256" key="3">
    <source>
        <dbReference type="ARBA" id="ARBA00023163"/>
    </source>
</evidence>
<evidence type="ECO:0000256" key="1">
    <source>
        <dbReference type="ARBA" id="ARBA00023015"/>
    </source>
</evidence>
<keyword evidence="1" id="KW-0805">Transcription regulation</keyword>
<protein>
    <submittedName>
        <fullName evidence="5">Winged helix-turn-helix transcriptional regulator</fullName>
    </submittedName>
</protein>
<name>A0AAP9EBX3_LEULA</name>
<organism evidence="5 6">
    <name type="scientific">Leuconostoc lactis</name>
    <dbReference type="NCBI Taxonomy" id="1246"/>
    <lineage>
        <taxon>Bacteria</taxon>
        <taxon>Bacillati</taxon>
        <taxon>Bacillota</taxon>
        <taxon>Bacilli</taxon>
        <taxon>Lactobacillales</taxon>
        <taxon>Lactobacillaceae</taxon>
        <taxon>Leuconostoc</taxon>
    </lineage>
</organism>
<dbReference type="RefSeq" id="WP_147001016.1">
    <property type="nucleotide sequence ID" value="NZ_CP042387.1"/>
</dbReference>
<dbReference type="InterPro" id="IPR000835">
    <property type="entry name" value="HTH_MarR-typ"/>
</dbReference>
<dbReference type="SUPFAM" id="SSF46785">
    <property type="entry name" value="Winged helix' DNA-binding domain"/>
    <property type="match status" value="1"/>
</dbReference>
<accession>A0AAP9EBX3</accession>
<evidence type="ECO:0000256" key="2">
    <source>
        <dbReference type="ARBA" id="ARBA00023125"/>
    </source>
</evidence>
<dbReference type="Pfam" id="PF12802">
    <property type="entry name" value="MarR_2"/>
    <property type="match status" value="1"/>
</dbReference>
<keyword evidence="6" id="KW-1185">Reference proteome</keyword>
<evidence type="ECO:0000313" key="5">
    <source>
        <dbReference type="EMBL" id="QEA44080.1"/>
    </source>
</evidence>
<keyword evidence="3" id="KW-0804">Transcription</keyword>